<dbReference type="PANTHER" id="PTHR43537:SF45">
    <property type="entry name" value="GNTR FAMILY REGULATORY PROTEIN"/>
    <property type="match status" value="1"/>
</dbReference>
<dbReference type="SUPFAM" id="SSF48008">
    <property type="entry name" value="GntR ligand-binding domain-like"/>
    <property type="match status" value="1"/>
</dbReference>
<gene>
    <name evidence="5" type="ORF">DBY38_00880</name>
    <name evidence="6" type="ORF">SAMN04487885_13032</name>
</gene>
<dbReference type="eggNOG" id="COG1802">
    <property type="taxonomic scope" value="Bacteria"/>
</dbReference>
<accession>A0A1I2PKM2</accession>
<evidence type="ECO:0000256" key="2">
    <source>
        <dbReference type="ARBA" id="ARBA00023125"/>
    </source>
</evidence>
<dbReference type="OrthoDB" id="389878at2"/>
<keyword evidence="2 6" id="KW-0238">DNA-binding</keyword>
<dbReference type="CDD" id="cd07377">
    <property type="entry name" value="WHTH_GntR"/>
    <property type="match status" value="1"/>
</dbReference>
<keyword evidence="7" id="KW-1185">Reference proteome</keyword>
<dbReference type="EMBL" id="QAMZ01000004">
    <property type="protein sequence ID" value="PWL55716.1"/>
    <property type="molecule type" value="Genomic_DNA"/>
</dbReference>
<dbReference type="AlphaFoldDB" id="A0A1I2PKM2"/>
<dbReference type="Gene3D" id="1.10.10.10">
    <property type="entry name" value="Winged helix-like DNA-binding domain superfamily/Winged helix DNA-binding domain"/>
    <property type="match status" value="1"/>
</dbReference>
<evidence type="ECO:0000259" key="4">
    <source>
        <dbReference type="PROSITE" id="PS50949"/>
    </source>
</evidence>
<dbReference type="InterPro" id="IPR008920">
    <property type="entry name" value="TF_FadR/GntR_C"/>
</dbReference>
<dbReference type="Pfam" id="PF00392">
    <property type="entry name" value="GntR"/>
    <property type="match status" value="1"/>
</dbReference>
<dbReference type="InterPro" id="IPR011711">
    <property type="entry name" value="GntR_C"/>
</dbReference>
<evidence type="ECO:0000313" key="5">
    <source>
        <dbReference type="EMBL" id="PWL55716.1"/>
    </source>
</evidence>
<dbReference type="Proteomes" id="UP000246114">
    <property type="component" value="Unassembled WGS sequence"/>
</dbReference>
<dbReference type="InterPro" id="IPR000524">
    <property type="entry name" value="Tscrpt_reg_HTH_GntR"/>
</dbReference>
<feature type="domain" description="HTH gntR-type" evidence="4">
    <location>
        <begin position="11"/>
        <end position="78"/>
    </location>
</feature>
<dbReference type="Pfam" id="PF07729">
    <property type="entry name" value="FCD"/>
    <property type="match status" value="1"/>
</dbReference>
<dbReference type="GO" id="GO:0003677">
    <property type="term" value="F:DNA binding"/>
    <property type="evidence" value="ECO:0007669"/>
    <property type="project" value="UniProtKB-KW"/>
</dbReference>
<dbReference type="SMART" id="SM00345">
    <property type="entry name" value="HTH_GNTR"/>
    <property type="match status" value="1"/>
</dbReference>
<dbReference type="Gene3D" id="1.20.120.530">
    <property type="entry name" value="GntR ligand-binding domain-like"/>
    <property type="match status" value="1"/>
</dbReference>
<dbReference type="InterPro" id="IPR036388">
    <property type="entry name" value="WH-like_DNA-bd_sf"/>
</dbReference>
<dbReference type="Proteomes" id="UP000182135">
    <property type="component" value="Unassembled WGS sequence"/>
</dbReference>
<keyword evidence="3" id="KW-0804">Transcription</keyword>
<protein>
    <submittedName>
        <fullName evidence="6">DNA-binding transcriptional regulator, GntR family</fullName>
    </submittedName>
    <submittedName>
        <fullName evidence="5">GntR family transcriptional regulator</fullName>
    </submittedName>
</protein>
<dbReference type="SUPFAM" id="SSF46785">
    <property type="entry name" value="Winged helix' DNA-binding domain"/>
    <property type="match status" value="1"/>
</dbReference>
<dbReference type="RefSeq" id="WP_051196171.1">
    <property type="nucleotide sequence ID" value="NZ_FOOE01000030.1"/>
</dbReference>
<dbReference type="InterPro" id="IPR036390">
    <property type="entry name" value="WH_DNA-bd_sf"/>
</dbReference>
<dbReference type="PROSITE" id="PS50949">
    <property type="entry name" value="HTH_GNTR"/>
    <property type="match status" value="1"/>
</dbReference>
<evidence type="ECO:0000313" key="6">
    <source>
        <dbReference type="EMBL" id="SFG16722.1"/>
    </source>
</evidence>
<reference evidence="5 8" key="2">
    <citation type="submission" date="2018-03" db="EMBL/GenBank/DDBJ databases">
        <title>The uncultured portion of the human microbiome is neutrally assembled.</title>
        <authorList>
            <person name="Jeraldo P."/>
            <person name="Boardman L."/>
            <person name="White B.A."/>
            <person name="Nelson H."/>
            <person name="Goldenfeld N."/>
            <person name="Chia N."/>
        </authorList>
    </citation>
    <scope>NUCLEOTIDE SEQUENCE [LARGE SCALE GENOMIC DNA]</scope>
    <source>
        <strain evidence="5">CIM:MAG 903</strain>
    </source>
</reference>
<keyword evidence="1" id="KW-0805">Transcription regulation</keyword>
<evidence type="ECO:0000313" key="7">
    <source>
        <dbReference type="Proteomes" id="UP000182135"/>
    </source>
</evidence>
<reference evidence="6 7" key="1">
    <citation type="submission" date="2016-10" db="EMBL/GenBank/DDBJ databases">
        <authorList>
            <person name="de Groot N.N."/>
        </authorList>
    </citation>
    <scope>NUCLEOTIDE SEQUENCE [LARGE SCALE GENOMIC DNA]</scope>
    <source>
        <strain evidence="6 7">NLAE-zl-G419</strain>
    </source>
</reference>
<evidence type="ECO:0000256" key="3">
    <source>
        <dbReference type="ARBA" id="ARBA00023163"/>
    </source>
</evidence>
<name>A0A1I2PKM2_9CLOT</name>
<dbReference type="PANTHER" id="PTHR43537">
    <property type="entry name" value="TRANSCRIPTIONAL REGULATOR, GNTR FAMILY"/>
    <property type="match status" value="1"/>
</dbReference>
<sequence>MVSYFENIPQPISTDDVYKSIKKRILKLDLEPGQKVSENQMCQEYNVSRSVIRTVFTRLNQLKLVEVYPQRGTYVSLIDLDHIESLLMLRTAVEKEVLYEMFCKLGKADRMALVERLEENLNRQKKYDNYKNYEIEFQNLDSEFHKILLDSVKRYKLLELLNDQMVHIARWRNFNVAAEDRMHELIEEHRNIIESIRNDDLIAAQENIAKHLNTISRSNDKVKLQYPQYFIK</sequence>
<organism evidence="6 7">
    <name type="scientific">Clostridium cadaveris</name>
    <dbReference type="NCBI Taxonomy" id="1529"/>
    <lineage>
        <taxon>Bacteria</taxon>
        <taxon>Bacillati</taxon>
        <taxon>Bacillota</taxon>
        <taxon>Clostridia</taxon>
        <taxon>Eubacteriales</taxon>
        <taxon>Clostridiaceae</taxon>
        <taxon>Clostridium</taxon>
    </lineage>
</organism>
<evidence type="ECO:0000256" key="1">
    <source>
        <dbReference type="ARBA" id="ARBA00023015"/>
    </source>
</evidence>
<evidence type="ECO:0000313" key="8">
    <source>
        <dbReference type="Proteomes" id="UP000246114"/>
    </source>
</evidence>
<dbReference type="GO" id="GO:0003700">
    <property type="term" value="F:DNA-binding transcription factor activity"/>
    <property type="evidence" value="ECO:0007669"/>
    <property type="project" value="InterPro"/>
</dbReference>
<dbReference type="EMBL" id="FOOE01000030">
    <property type="protein sequence ID" value="SFG16722.1"/>
    <property type="molecule type" value="Genomic_DNA"/>
</dbReference>
<proteinExistence type="predicted"/>
<dbReference type="STRING" id="1529.SAMN04487885_13032"/>